<feature type="compositionally biased region" description="Acidic residues" evidence="6">
    <location>
        <begin position="830"/>
        <end position="840"/>
    </location>
</feature>
<gene>
    <name evidence="10" type="ORF">OKIOD_LOCUS16269</name>
</gene>
<comment type="subcellular location">
    <subcellularLocation>
        <location evidence="1">Nucleus</location>
    </subcellularLocation>
</comment>
<evidence type="ECO:0000256" key="3">
    <source>
        <dbReference type="ARBA" id="ARBA00022763"/>
    </source>
</evidence>
<evidence type="ECO:0000256" key="4">
    <source>
        <dbReference type="ARBA" id="ARBA00023204"/>
    </source>
</evidence>
<feature type="compositionally biased region" description="Low complexity" evidence="6">
    <location>
        <begin position="924"/>
        <end position="945"/>
    </location>
</feature>
<dbReference type="Gene3D" id="2.20.20.110">
    <property type="entry name" value="Rad4, beta-hairpin domain BHD1"/>
    <property type="match status" value="1"/>
</dbReference>
<evidence type="ECO:0000259" key="8">
    <source>
        <dbReference type="SMART" id="SM01031"/>
    </source>
</evidence>
<dbReference type="InterPro" id="IPR004583">
    <property type="entry name" value="DNA_repair_Rad4"/>
</dbReference>
<evidence type="ECO:0000256" key="1">
    <source>
        <dbReference type="ARBA" id="ARBA00004123"/>
    </source>
</evidence>
<dbReference type="SMART" id="SM01030">
    <property type="entry name" value="BHD_1"/>
    <property type="match status" value="1"/>
</dbReference>
<dbReference type="SMART" id="SM01031">
    <property type="entry name" value="BHD_2"/>
    <property type="match status" value="1"/>
</dbReference>
<reference evidence="10 11" key="1">
    <citation type="submission" date="2021-04" db="EMBL/GenBank/DDBJ databases">
        <authorList>
            <person name="Bliznina A."/>
        </authorList>
    </citation>
    <scope>NUCLEOTIDE SEQUENCE [LARGE SCALE GENOMIC DNA]</scope>
</reference>
<evidence type="ECO:0000259" key="9">
    <source>
        <dbReference type="SMART" id="SM01032"/>
    </source>
</evidence>
<evidence type="ECO:0000313" key="11">
    <source>
        <dbReference type="Proteomes" id="UP001158576"/>
    </source>
</evidence>
<feature type="domain" description="Rad4 beta-hairpin" evidence="7">
    <location>
        <begin position="567"/>
        <end position="627"/>
    </location>
</feature>
<feature type="compositionally biased region" description="Acidic residues" evidence="6">
    <location>
        <begin position="867"/>
        <end position="895"/>
    </location>
</feature>
<feature type="compositionally biased region" description="Basic residues" evidence="6">
    <location>
        <begin position="123"/>
        <end position="132"/>
    </location>
</feature>
<feature type="region of interest" description="Disordered" evidence="6">
    <location>
        <begin position="825"/>
        <end position="952"/>
    </location>
</feature>
<dbReference type="PANTHER" id="PTHR12135">
    <property type="entry name" value="DNA REPAIR PROTEIN XP-C / RAD4"/>
    <property type="match status" value="1"/>
</dbReference>
<feature type="compositionally biased region" description="Basic and acidic residues" evidence="6">
    <location>
        <begin position="150"/>
        <end position="163"/>
    </location>
</feature>
<accession>A0ABN7T6D5</accession>
<feature type="domain" description="Rad4 beta-hairpin" evidence="8">
    <location>
        <begin position="629"/>
        <end position="684"/>
    </location>
</feature>
<evidence type="ECO:0000256" key="6">
    <source>
        <dbReference type="SAM" id="MobiDB-lite"/>
    </source>
</evidence>
<feature type="compositionally biased region" description="Basic and acidic residues" evidence="6">
    <location>
        <begin position="230"/>
        <end position="245"/>
    </location>
</feature>
<feature type="compositionally biased region" description="Basic and acidic residues" evidence="6">
    <location>
        <begin position="210"/>
        <end position="219"/>
    </location>
</feature>
<dbReference type="InterPro" id="IPR038765">
    <property type="entry name" value="Papain-like_cys_pep_sf"/>
</dbReference>
<evidence type="ECO:0000259" key="7">
    <source>
        <dbReference type="SMART" id="SM01030"/>
    </source>
</evidence>
<evidence type="ECO:0000313" key="10">
    <source>
        <dbReference type="EMBL" id="CAG5113393.1"/>
    </source>
</evidence>
<proteinExistence type="inferred from homology"/>
<dbReference type="InterPro" id="IPR018327">
    <property type="entry name" value="BHD_2"/>
</dbReference>
<protein>
    <submittedName>
        <fullName evidence="10">Oidioi.mRNA.OKI2018_I69.chr2.g7504.t1.cds</fullName>
    </submittedName>
</protein>
<dbReference type="Gene3D" id="3.90.260.10">
    <property type="entry name" value="Transglutaminase-like"/>
    <property type="match status" value="1"/>
</dbReference>
<evidence type="ECO:0000256" key="2">
    <source>
        <dbReference type="ARBA" id="ARBA00009525"/>
    </source>
</evidence>
<organism evidence="10 11">
    <name type="scientific">Oikopleura dioica</name>
    <name type="common">Tunicate</name>
    <dbReference type="NCBI Taxonomy" id="34765"/>
    <lineage>
        <taxon>Eukaryota</taxon>
        <taxon>Metazoa</taxon>
        <taxon>Chordata</taxon>
        <taxon>Tunicata</taxon>
        <taxon>Appendicularia</taxon>
        <taxon>Copelata</taxon>
        <taxon>Oikopleuridae</taxon>
        <taxon>Oikopleura</taxon>
    </lineage>
</organism>
<dbReference type="Pfam" id="PF10403">
    <property type="entry name" value="BHD_1"/>
    <property type="match status" value="1"/>
</dbReference>
<dbReference type="InterPro" id="IPR042488">
    <property type="entry name" value="Rad4_BHD3_sf"/>
</dbReference>
<keyword evidence="5" id="KW-0539">Nucleus</keyword>
<feature type="compositionally biased region" description="Acidic residues" evidence="6">
    <location>
        <begin position="164"/>
        <end position="180"/>
    </location>
</feature>
<dbReference type="EMBL" id="OU015567">
    <property type="protein sequence ID" value="CAG5113393.1"/>
    <property type="molecule type" value="Genomic_DNA"/>
</dbReference>
<keyword evidence="3" id="KW-0227">DNA damage</keyword>
<feature type="region of interest" description="Disordered" evidence="6">
    <location>
        <begin position="1"/>
        <end position="254"/>
    </location>
</feature>
<name>A0ABN7T6D5_OIKDI</name>
<evidence type="ECO:0000256" key="5">
    <source>
        <dbReference type="ARBA" id="ARBA00023242"/>
    </source>
</evidence>
<dbReference type="Pfam" id="PF10404">
    <property type="entry name" value="BHD_2"/>
    <property type="match status" value="1"/>
</dbReference>
<dbReference type="InterPro" id="IPR036985">
    <property type="entry name" value="Transglutaminase-like_sf"/>
</dbReference>
<dbReference type="SMART" id="SM01032">
    <property type="entry name" value="BHD_3"/>
    <property type="match status" value="1"/>
</dbReference>
<comment type="similarity">
    <text evidence="2">Belongs to the XPC family.</text>
</comment>
<dbReference type="InterPro" id="IPR018326">
    <property type="entry name" value="Rad4_beta-hairpin_dom1"/>
</dbReference>
<feature type="domain" description="Rad4 beta-hairpin" evidence="9">
    <location>
        <begin position="691"/>
        <end position="767"/>
    </location>
</feature>
<keyword evidence="11" id="KW-1185">Reference proteome</keyword>
<dbReference type="InterPro" id="IPR018328">
    <property type="entry name" value="Rad4_beta-hairpin_dom3"/>
</dbReference>
<dbReference type="SUPFAM" id="SSF54001">
    <property type="entry name" value="Cysteine proteinases"/>
    <property type="match status" value="1"/>
</dbReference>
<sequence length="952" mass="108413">MSIRLDQITEDDVGNSRQKKKSKVTKKEESVDLDALLMAGETLNKENTPPSFPKRSVGSDWSDSEDEAPPPPKRSTRATKAKAQDPVKTKARGKTASKAEPKPKKKKTVKEQVSEEDEEPRSPMKKRTRAGRAKAAEAPKKESKSKKAKATKEVKSKYFKAEADDNQNDTPQPEESDEEAPAPKKAAKGRKKAAPKRKKVKEENESDWSESDKEEEKPKPKAKAKKRGAKKEAEEKEDEAPKGPHVEGTYLDDGTLQIEITEAKKNRFNEEYKETPEERQQREWAAYMRSIINREKREHSQERHRIDLLVHLWLGLSWDKHIDCKFLQANILSMLPIDANVDSEADLRRLTVAMNSSFHFPAAPADSGIPSPHGGLLLLDRALQRYNCEDPWWKNKSITYQYFLRTCLFVAAVRSVGGIARLVIDGRIHHHKPQSEKQLKEGKKKNEEIRRMVSKHESSVILNSWCEVFIGETWLPVIIKENRFAVVETKNVEGFLYWPVKYCMGFDGGVRDVTARYASKWLEDTKKLRIKYVEKNTNYWKETCEMFPSRNKHLETAETKEMNKNLKSAPIPKTISALKGHPLYVLRRHVLKYECIYPEDTTPVGQIELKSKGEITYEDIFPRKAVKKLHTRGTWLQNARVVRDGEVPMKMVASWMQNKKAGNDAGAKNSPLFGEWQTDWYKAPIAKDGLVPRNDFGNVDLYQMCMLPIGTVFLEDLDDFGVCSRVCRKLGIDAAKAVVGFDGKKGYPKIGGYVICKEYEQTVRDAYVEAAGISEERARQKSRSRAKKNWRKLLALYFAKKKVERLFAGREVDPQLERVIMKGQRRKMDLEDESSDEEIEKLEKKASATTKKRAPAKSSGRGRNKDDDDTIESIESENEEPEASSDSSGESDDDSPPAKLTKKLKQQVAKTVIPRERSSRRAKAAPAKPVKYEFSGSESSEFSAESNDEDWD</sequence>
<feature type="compositionally biased region" description="Basic residues" evidence="6">
    <location>
        <begin position="220"/>
        <end position="229"/>
    </location>
</feature>
<feature type="compositionally biased region" description="Basic residues" evidence="6">
    <location>
        <begin position="185"/>
        <end position="199"/>
    </location>
</feature>
<dbReference type="Gene3D" id="3.30.70.2460">
    <property type="entry name" value="Rad4, beta-hairpin domain BHD3"/>
    <property type="match status" value="1"/>
</dbReference>
<dbReference type="PANTHER" id="PTHR12135:SF0">
    <property type="entry name" value="DNA REPAIR PROTEIN COMPLEMENTING XP-C CELLS"/>
    <property type="match status" value="1"/>
</dbReference>
<dbReference type="Pfam" id="PF10405">
    <property type="entry name" value="BHD_3"/>
    <property type="match status" value="1"/>
</dbReference>
<keyword evidence="4" id="KW-0234">DNA repair</keyword>
<dbReference type="Proteomes" id="UP001158576">
    <property type="component" value="Chromosome 2"/>
</dbReference>